<evidence type="ECO:0000313" key="2">
    <source>
        <dbReference type="Proteomes" id="UP000509579"/>
    </source>
</evidence>
<sequence length="158" mass="17692">MNKIPMLCGAAALAALSACSEFRERLTEGYPTEDVVIDKDRASPNQLADALNQIARLSLIGDDWEFEDERDRCTVTVIEGDTRHARRLSLKDASFEIRRDKDSGKYYAVLKNREQVRLDHDAMPLRLFETDSYHGLSIAEGYLMALAQKCTASLAPPA</sequence>
<proteinExistence type="predicted"/>
<dbReference type="PROSITE" id="PS51257">
    <property type="entry name" value="PROKAR_LIPOPROTEIN"/>
    <property type="match status" value="1"/>
</dbReference>
<dbReference type="AlphaFoldDB" id="A0A6N1X103"/>
<dbReference type="KEGG" id="aant:HUK68_01715"/>
<keyword evidence="2" id="KW-1185">Reference proteome</keyword>
<name>A0A6N1X103_9BURK</name>
<protein>
    <recommendedName>
        <fullName evidence="3">Lipoprotein</fullName>
    </recommendedName>
</protein>
<dbReference type="Proteomes" id="UP000509579">
    <property type="component" value="Chromosome"/>
</dbReference>
<reference evidence="1 2" key="1">
    <citation type="submission" date="2020-06" db="EMBL/GenBank/DDBJ databases">
        <title>Acidovorax antarctica sp. nov., isolated from Corinth ice sheet soil, Antarctic Fields Peninsula.</title>
        <authorList>
            <person name="Xu Q."/>
            <person name="Peng F."/>
        </authorList>
    </citation>
    <scope>NUCLEOTIDE SEQUENCE [LARGE SCALE GENOMIC DNA]</scope>
    <source>
        <strain evidence="1 2">16-35-5</strain>
    </source>
</reference>
<evidence type="ECO:0000313" key="1">
    <source>
        <dbReference type="EMBL" id="QKV51716.1"/>
    </source>
</evidence>
<dbReference type="RefSeq" id="WP_175502647.1">
    <property type="nucleotide sequence ID" value="NZ_CP054840.1"/>
</dbReference>
<gene>
    <name evidence="1" type="ORF">HUK68_01715</name>
</gene>
<accession>A0A6N1X103</accession>
<dbReference type="EMBL" id="CP054840">
    <property type="protein sequence ID" value="QKV51716.1"/>
    <property type="molecule type" value="Genomic_DNA"/>
</dbReference>
<organism evidence="1 2">
    <name type="scientific">Comamonas antarctica</name>
    <dbReference type="NCBI Taxonomy" id="2743470"/>
    <lineage>
        <taxon>Bacteria</taxon>
        <taxon>Pseudomonadati</taxon>
        <taxon>Pseudomonadota</taxon>
        <taxon>Betaproteobacteria</taxon>
        <taxon>Burkholderiales</taxon>
        <taxon>Comamonadaceae</taxon>
        <taxon>Comamonas</taxon>
    </lineage>
</organism>
<evidence type="ECO:0008006" key="3">
    <source>
        <dbReference type="Google" id="ProtNLM"/>
    </source>
</evidence>